<name>G1XCQ5_ARTOA</name>
<dbReference type="PANTHER" id="PTHR24305:SF96">
    <property type="entry name" value="CYTOCHROME P450 MONOOXYGENASE STCB-RELATED"/>
    <property type="match status" value="1"/>
</dbReference>
<dbReference type="eggNOG" id="KOG0157">
    <property type="taxonomic scope" value="Eukaryota"/>
</dbReference>
<dbReference type="GeneID" id="22893303"/>
<dbReference type="HOGENOM" id="CLU_001570_14_2_1"/>
<organism evidence="4 5">
    <name type="scientific">Arthrobotrys oligospora (strain ATCC 24927 / CBS 115.81 / DSM 1491)</name>
    <name type="common">Nematode-trapping fungus</name>
    <name type="synonym">Didymozoophaga oligospora</name>
    <dbReference type="NCBI Taxonomy" id="756982"/>
    <lineage>
        <taxon>Eukaryota</taxon>
        <taxon>Fungi</taxon>
        <taxon>Dikarya</taxon>
        <taxon>Ascomycota</taxon>
        <taxon>Pezizomycotina</taxon>
        <taxon>Orbiliomycetes</taxon>
        <taxon>Orbiliales</taxon>
        <taxon>Orbiliaceae</taxon>
        <taxon>Orbilia</taxon>
        <taxon>Orbilia oligospora</taxon>
    </lineage>
</organism>
<evidence type="ECO:0000313" key="5">
    <source>
        <dbReference type="Proteomes" id="UP000008784"/>
    </source>
</evidence>
<proteinExistence type="inferred from homology"/>
<keyword evidence="5" id="KW-1185">Reference proteome</keyword>
<dbReference type="InterPro" id="IPR036396">
    <property type="entry name" value="Cyt_P450_sf"/>
</dbReference>
<dbReference type="Proteomes" id="UP000008784">
    <property type="component" value="Unassembled WGS sequence"/>
</dbReference>
<dbReference type="EMBL" id="ADOT01000138">
    <property type="protein sequence ID" value="EGX49004.1"/>
    <property type="molecule type" value="Genomic_DNA"/>
</dbReference>
<keyword evidence="3" id="KW-1133">Transmembrane helix</keyword>
<dbReference type="OMA" id="MEMENYF"/>
<dbReference type="GO" id="GO:0004497">
    <property type="term" value="F:monooxygenase activity"/>
    <property type="evidence" value="ECO:0007669"/>
    <property type="project" value="InterPro"/>
</dbReference>
<dbReference type="STRING" id="756982.G1XCQ5"/>
<evidence type="ECO:0000256" key="2">
    <source>
        <dbReference type="ARBA" id="ARBA00023002"/>
    </source>
</evidence>
<evidence type="ECO:0000313" key="4">
    <source>
        <dbReference type="EMBL" id="EGX49004.1"/>
    </source>
</evidence>
<dbReference type="SUPFAM" id="SSF48264">
    <property type="entry name" value="Cytochrome P450"/>
    <property type="match status" value="1"/>
</dbReference>
<keyword evidence="3" id="KW-0812">Transmembrane</keyword>
<keyword evidence="3" id="KW-0472">Membrane</keyword>
<dbReference type="InterPro" id="IPR001128">
    <property type="entry name" value="Cyt_P450"/>
</dbReference>
<dbReference type="GO" id="GO:0005506">
    <property type="term" value="F:iron ion binding"/>
    <property type="evidence" value="ECO:0007669"/>
    <property type="project" value="InterPro"/>
</dbReference>
<sequence>MGKGLEILPTVVLNSNLLDLEVIYQRLLQVAAILVIGYLVLTAIYELYFSPLSKIPGPWYAAVSRLWLIYRSLRGGVIFTAYDLHKQYGPYVRMSPNEISVAEIESVRKIHAPSDPYEKAGFYKTIGKGFKTIFVLTDHEEYKHRLKALGGGFAAMNLALLEPVIRKHVDTCVSKLKQELDNGRNPDVFLWVQYMSTDIIGEISFGKDFGMLESETINPLIRDAMTYLALLAMRAFVPLMQLLEPVLSHIPHSGIQRIFGSEQRILKYSNNAILSLVRDSQDCKDGEVKPNLFSKMLRNLDNPKCRYKMTMEEIRHDSFGFILGGSDTVTITGSFIIWAIIRHTEVRKKLEAEIQSLGVGDITDKKLQTLPFLKCVIQEGVRMYSAAQFYLPRAVPGTGRKLGPYFLPGGVEVITPIYTIQRNPDIFPEPHVFKPERWMNATDEMNDAIIAFGGSSRGKNLSMMEMRLLIAVLLTEYPEVDLAESCTDESMEIVEFLCIKPRGGKCELKKKKIIE</sequence>
<dbReference type="AlphaFoldDB" id="G1XCQ5"/>
<gene>
    <name evidence="4" type="ORF">AOL_s00079g225</name>
</gene>
<keyword evidence="2" id="KW-0560">Oxidoreductase</keyword>
<protein>
    <submittedName>
        <fullName evidence="4">Uncharacterized protein</fullName>
    </submittedName>
</protein>
<dbReference type="GO" id="GO:0020037">
    <property type="term" value="F:heme binding"/>
    <property type="evidence" value="ECO:0007669"/>
    <property type="project" value="InterPro"/>
</dbReference>
<dbReference type="PANTHER" id="PTHR24305">
    <property type="entry name" value="CYTOCHROME P450"/>
    <property type="match status" value="1"/>
</dbReference>
<evidence type="ECO:0000256" key="1">
    <source>
        <dbReference type="ARBA" id="ARBA00010617"/>
    </source>
</evidence>
<dbReference type="InterPro" id="IPR002401">
    <property type="entry name" value="Cyt_P450_E_grp-I"/>
</dbReference>
<comment type="similarity">
    <text evidence="1">Belongs to the cytochrome P450 family.</text>
</comment>
<evidence type="ECO:0000256" key="3">
    <source>
        <dbReference type="SAM" id="Phobius"/>
    </source>
</evidence>
<dbReference type="RefSeq" id="XP_011122402.1">
    <property type="nucleotide sequence ID" value="XM_011124100.1"/>
</dbReference>
<dbReference type="GO" id="GO:0016705">
    <property type="term" value="F:oxidoreductase activity, acting on paired donors, with incorporation or reduction of molecular oxygen"/>
    <property type="evidence" value="ECO:0007669"/>
    <property type="project" value="InterPro"/>
</dbReference>
<dbReference type="InParanoid" id="G1XCQ5"/>
<feature type="transmembrane region" description="Helical" evidence="3">
    <location>
        <begin position="27"/>
        <end position="48"/>
    </location>
</feature>
<reference evidence="4 5" key="1">
    <citation type="journal article" date="2011" name="PLoS Pathog.">
        <title>Genomic and proteomic analyses of the fungus Arthrobotrys oligospora provide insights into nematode-trap formation.</title>
        <authorList>
            <person name="Yang J."/>
            <person name="Wang L."/>
            <person name="Ji X."/>
            <person name="Feng Y."/>
            <person name="Li X."/>
            <person name="Zou C."/>
            <person name="Xu J."/>
            <person name="Ren Y."/>
            <person name="Mi Q."/>
            <person name="Wu J."/>
            <person name="Liu S."/>
            <person name="Liu Y."/>
            <person name="Huang X."/>
            <person name="Wang H."/>
            <person name="Niu X."/>
            <person name="Li J."/>
            <person name="Liang L."/>
            <person name="Luo Y."/>
            <person name="Ji K."/>
            <person name="Zhou W."/>
            <person name="Yu Z."/>
            <person name="Li G."/>
            <person name="Liu Y."/>
            <person name="Li L."/>
            <person name="Qiao M."/>
            <person name="Feng L."/>
            <person name="Zhang K.-Q."/>
        </authorList>
    </citation>
    <scope>NUCLEOTIDE SEQUENCE [LARGE SCALE GENOMIC DNA]</scope>
    <source>
        <strain evidence="5">ATCC 24927 / CBS 115.81 / DSM 1491</strain>
    </source>
</reference>
<dbReference type="Pfam" id="PF00067">
    <property type="entry name" value="p450"/>
    <property type="match status" value="1"/>
</dbReference>
<dbReference type="InterPro" id="IPR050121">
    <property type="entry name" value="Cytochrome_P450_monoxygenase"/>
</dbReference>
<dbReference type="PRINTS" id="PR00463">
    <property type="entry name" value="EP450I"/>
</dbReference>
<comment type="caution">
    <text evidence="4">The sequence shown here is derived from an EMBL/GenBank/DDBJ whole genome shotgun (WGS) entry which is preliminary data.</text>
</comment>
<accession>G1XCQ5</accession>
<dbReference type="Gene3D" id="1.10.630.10">
    <property type="entry name" value="Cytochrome P450"/>
    <property type="match status" value="1"/>
</dbReference>
<dbReference type="OrthoDB" id="3934656at2759"/>
<feature type="transmembrane region" description="Helical" evidence="3">
    <location>
        <begin position="319"/>
        <end position="341"/>
    </location>
</feature>